<name>A0ABT7LFB4_9BURK</name>
<sequence length="156" mass="17143">MDQTLLQRVLDGDPEAKAQFGGSEHCAVIDWRDGAPEIVDAVASFLPDGHLVIGRLTERSCELVVQGKPPILAELSSKAAQEQLLFCIGNAIAPEYELRQFRPMDGDSYSIFVAPRSVWAGIDSEHPRAAERLFLSAQRLAAYCSKGFLARMLSRP</sequence>
<evidence type="ECO:0000313" key="2">
    <source>
        <dbReference type="Proteomes" id="UP001238603"/>
    </source>
</evidence>
<comment type="caution">
    <text evidence="1">The sequence shown here is derived from an EMBL/GenBank/DDBJ whole genome shotgun (WGS) entry which is preliminary data.</text>
</comment>
<dbReference type="Proteomes" id="UP001238603">
    <property type="component" value="Unassembled WGS sequence"/>
</dbReference>
<accession>A0ABT7LFB4</accession>
<dbReference type="EMBL" id="JASVDS010000002">
    <property type="protein sequence ID" value="MDL5031537.1"/>
    <property type="molecule type" value="Genomic_DNA"/>
</dbReference>
<organism evidence="1 2">
    <name type="scientific">Roseateles subflavus</name>
    <dbReference type="NCBI Taxonomy" id="3053353"/>
    <lineage>
        <taxon>Bacteria</taxon>
        <taxon>Pseudomonadati</taxon>
        <taxon>Pseudomonadota</taxon>
        <taxon>Betaproteobacteria</taxon>
        <taxon>Burkholderiales</taxon>
        <taxon>Sphaerotilaceae</taxon>
        <taxon>Roseateles</taxon>
    </lineage>
</organism>
<evidence type="ECO:0000313" key="1">
    <source>
        <dbReference type="EMBL" id="MDL5031537.1"/>
    </source>
</evidence>
<keyword evidence="2" id="KW-1185">Reference proteome</keyword>
<reference evidence="1 2" key="1">
    <citation type="submission" date="2023-06" db="EMBL/GenBank/DDBJ databases">
        <title>Pelomonas sp. APW6 16S ribosomal RNA gene genome sequencing and assembly.</title>
        <authorList>
            <person name="Woo H."/>
        </authorList>
    </citation>
    <scope>NUCLEOTIDE SEQUENCE [LARGE SCALE GENOMIC DNA]</scope>
    <source>
        <strain evidence="1 2">APW6</strain>
    </source>
</reference>
<protein>
    <submittedName>
        <fullName evidence="1">Uncharacterized protein</fullName>
    </submittedName>
</protein>
<gene>
    <name evidence="1" type="ORF">QRD43_06410</name>
</gene>
<dbReference type="RefSeq" id="WP_285981666.1">
    <property type="nucleotide sequence ID" value="NZ_JASVDS010000002.1"/>
</dbReference>
<proteinExistence type="predicted"/>